<feature type="coiled-coil region" evidence="1">
    <location>
        <begin position="94"/>
        <end position="135"/>
    </location>
</feature>
<dbReference type="STRING" id="1191523.MROS_0931"/>
<evidence type="ECO:0000313" key="3">
    <source>
        <dbReference type="EMBL" id="AFN74172.1"/>
    </source>
</evidence>
<keyword evidence="2" id="KW-1133">Transmembrane helix</keyword>
<dbReference type="HOGENOM" id="CLU_668640_0_0_10"/>
<dbReference type="RefSeq" id="WP_014855608.1">
    <property type="nucleotide sequence ID" value="NC_018178.1"/>
</dbReference>
<keyword evidence="2" id="KW-0812">Transmembrane</keyword>
<reference evidence="3 4" key="1">
    <citation type="journal article" date="2013" name="PLoS ONE">
        <title>Genomic analysis of Melioribacter roseus, facultatively anaerobic organotrophic bacterium representing a novel deep lineage within Bacteriodetes/Chlorobi group.</title>
        <authorList>
            <person name="Kadnikov V.V."/>
            <person name="Mardanov A.V."/>
            <person name="Podosokorskaya O.A."/>
            <person name="Gavrilov S.N."/>
            <person name="Kublanov I.V."/>
            <person name="Beletsky A.V."/>
            <person name="Bonch-Osmolovskaya E.A."/>
            <person name="Ravin N.V."/>
        </authorList>
    </citation>
    <scope>NUCLEOTIDE SEQUENCE [LARGE SCALE GENOMIC DNA]</scope>
    <source>
        <strain evidence="4">JCM 17771 / P3M-2</strain>
    </source>
</reference>
<dbReference type="PATRIC" id="fig|1191523.3.peg.984"/>
<organism evidence="3 4">
    <name type="scientific">Melioribacter roseus (strain DSM 23840 / JCM 17771 / VKM B-2668 / P3M-2)</name>
    <dbReference type="NCBI Taxonomy" id="1191523"/>
    <lineage>
        <taxon>Bacteria</taxon>
        <taxon>Pseudomonadati</taxon>
        <taxon>Ignavibacteriota</taxon>
        <taxon>Ignavibacteria</taxon>
        <taxon>Ignavibacteriales</taxon>
        <taxon>Melioribacteraceae</taxon>
        <taxon>Melioribacter</taxon>
    </lineage>
</organism>
<keyword evidence="1" id="KW-0175">Coiled coil</keyword>
<dbReference type="KEGG" id="mro:MROS_0931"/>
<protein>
    <submittedName>
        <fullName evidence="3">Uncharacterized protein</fullName>
    </submittedName>
</protein>
<sequence length="410" mass="48176">MKRLMIVFMLLTALYNNYFCQSDYEIVLSFKEKYGQLTDEIKKAGSLEACNSIYERALELREEYLKHKSLLDDSLYPENFESSLEKLFSAISLRQNEFSQITELKTEIANLKTELTELNERNKDLIAKIDALRRQADKDAATIAALNNLIAQLKSNLEKRDLLIRDIIDSLVLDLAKTPAALNEAEKAGYRLKIENAELFFNIERTLTDNIHFMRITELKPEDLAEIKKQQTEFGKLWRRISPKLSEIYLDKKEKEEQLANINNLFYEWKSRVDKEIWNSIYVEFRSKELPLLPFNNGEEFVYSVKSFVEDELKNMEVKGKDKSYEVFKTFTDSVYYDKVLPEWIPVLIENNMMTEADKDTIEAQLVGWKNKLGPEEEFKWYYWVLILLAAGIAGYLIYHSRRKTYGLNN</sequence>
<dbReference type="Proteomes" id="UP000009011">
    <property type="component" value="Chromosome"/>
</dbReference>
<keyword evidence="4" id="KW-1185">Reference proteome</keyword>
<dbReference type="AlphaFoldDB" id="I6YUD7"/>
<dbReference type="eggNOG" id="COG0497">
    <property type="taxonomic scope" value="Bacteria"/>
</dbReference>
<keyword evidence="2" id="KW-0472">Membrane</keyword>
<dbReference type="EMBL" id="CP003557">
    <property type="protein sequence ID" value="AFN74172.1"/>
    <property type="molecule type" value="Genomic_DNA"/>
</dbReference>
<dbReference type="OrthoDB" id="1523972at2"/>
<proteinExistence type="predicted"/>
<feature type="transmembrane region" description="Helical" evidence="2">
    <location>
        <begin position="381"/>
        <end position="399"/>
    </location>
</feature>
<evidence type="ECO:0000256" key="2">
    <source>
        <dbReference type="SAM" id="Phobius"/>
    </source>
</evidence>
<dbReference type="Gene3D" id="1.20.5.340">
    <property type="match status" value="1"/>
</dbReference>
<gene>
    <name evidence="3" type="ordered locus">MROS_0931</name>
</gene>
<evidence type="ECO:0000256" key="1">
    <source>
        <dbReference type="SAM" id="Coils"/>
    </source>
</evidence>
<name>I6YUD7_MELRP</name>
<accession>I6YUD7</accession>
<evidence type="ECO:0000313" key="4">
    <source>
        <dbReference type="Proteomes" id="UP000009011"/>
    </source>
</evidence>